<dbReference type="InterPro" id="IPR005135">
    <property type="entry name" value="Endo/exonuclease/phosphatase"/>
</dbReference>
<comment type="caution">
    <text evidence="2">The sequence shown here is derived from an EMBL/GenBank/DDBJ whole genome shotgun (WGS) entry which is preliminary data.</text>
</comment>
<dbReference type="Pfam" id="PF03372">
    <property type="entry name" value="Exo_endo_phos"/>
    <property type="match status" value="1"/>
</dbReference>
<gene>
    <name evidence="2" type="ORF">V6N11_022005</name>
</gene>
<dbReference type="InterPro" id="IPR036691">
    <property type="entry name" value="Endo/exonu/phosph_ase_sf"/>
</dbReference>
<evidence type="ECO:0000313" key="2">
    <source>
        <dbReference type="EMBL" id="KAK9037083.1"/>
    </source>
</evidence>
<dbReference type="SUPFAM" id="SSF56219">
    <property type="entry name" value="DNase I-like"/>
    <property type="match status" value="1"/>
</dbReference>
<dbReference type="Proteomes" id="UP001396334">
    <property type="component" value="Unassembled WGS sequence"/>
</dbReference>
<organism evidence="2 3">
    <name type="scientific">Hibiscus sabdariffa</name>
    <name type="common">roselle</name>
    <dbReference type="NCBI Taxonomy" id="183260"/>
    <lineage>
        <taxon>Eukaryota</taxon>
        <taxon>Viridiplantae</taxon>
        <taxon>Streptophyta</taxon>
        <taxon>Embryophyta</taxon>
        <taxon>Tracheophyta</taxon>
        <taxon>Spermatophyta</taxon>
        <taxon>Magnoliopsida</taxon>
        <taxon>eudicotyledons</taxon>
        <taxon>Gunneridae</taxon>
        <taxon>Pentapetalae</taxon>
        <taxon>rosids</taxon>
        <taxon>malvids</taxon>
        <taxon>Malvales</taxon>
        <taxon>Malvaceae</taxon>
        <taxon>Malvoideae</taxon>
        <taxon>Hibiscus</taxon>
    </lineage>
</organism>
<dbReference type="EMBL" id="JBBPBN010000005">
    <property type="protein sequence ID" value="KAK9037083.1"/>
    <property type="molecule type" value="Genomic_DNA"/>
</dbReference>
<name>A0ABR2THX1_9ROSI</name>
<dbReference type="Gene3D" id="3.60.10.10">
    <property type="entry name" value="Endonuclease/exonuclease/phosphatase"/>
    <property type="match status" value="1"/>
</dbReference>
<proteinExistence type="predicted"/>
<reference evidence="2 3" key="1">
    <citation type="journal article" date="2024" name="G3 (Bethesda)">
        <title>Genome assembly of Hibiscus sabdariffa L. provides insights into metabolisms of medicinal natural products.</title>
        <authorList>
            <person name="Kim T."/>
        </authorList>
    </citation>
    <scope>NUCLEOTIDE SEQUENCE [LARGE SCALE GENOMIC DNA]</scope>
    <source>
        <strain evidence="2">TK-2024</strain>
        <tissue evidence="2">Old leaves</tissue>
    </source>
</reference>
<feature type="domain" description="Endonuclease/exonuclease/phosphatase" evidence="1">
    <location>
        <begin position="6"/>
        <end position="102"/>
    </location>
</feature>
<evidence type="ECO:0000313" key="3">
    <source>
        <dbReference type="Proteomes" id="UP001396334"/>
    </source>
</evidence>
<sequence length="142" mass="16676">MRVFSLNIRDLGTRLKKKAILDRLRQYRGEMVCIQETKLEDISLATNYVNVIGQWVKENWACRFICVYAPCSVEEQKEVWYSIHTTILEGDIPWCICGDFNMVRIVEERRGCFGGRIAMENYVSFMNDVHLIDLPMQGKQYI</sequence>
<evidence type="ECO:0000259" key="1">
    <source>
        <dbReference type="Pfam" id="PF03372"/>
    </source>
</evidence>
<keyword evidence="3" id="KW-1185">Reference proteome</keyword>
<protein>
    <recommendedName>
        <fullName evidence="1">Endonuclease/exonuclease/phosphatase domain-containing protein</fullName>
    </recommendedName>
</protein>
<accession>A0ABR2THX1</accession>